<keyword evidence="2" id="KW-1185">Reference proteome</keyword>
<comment type="caution">
    <text evidence="1">The sequence shown here is derived from an EMBL/GenBank/DDBJ whole genome shotgun (WGS) entry which is preliminary data.</text>
</comment>
<name>A0ACC2E8A7_DIPCM</name>
<evidence type="ECO:0000313" key="1">
    <source>
        <dbReference type="EMBL" id="KAJ7562741.1"/>
    </source>
</evidence>
<gene>
    <name evidence="1" type="ORF">O6H91_03G082700</name>
</gene>
<dbReference type="EMBL" id="CM055094">
    <property type="protein sequence ID" value="KAJ7562741.1"/>
    <property type="molecule type" value="Genomic_DNA"/>
</dbReference>
<proteinExistence type="predicted"/>
<evidence type="ECO:0000313" key="2">
    <source>
        <dbReference type="Proteomes" id="UP001162992"/>
    </source>
</evidence>
<reference evidence="2" key="1">
    <citation type="journal article" date="2024" name="Proc. Natl. Acad. Sci. U.S.A.">
        <title>Extraordinary preservation of gene collinearity over three hundred million years revealed in homosporous lycophytes.</title>
        <authorList>
            <person name="Li C."/>
            <person name="Wickell D."/>
            <person name="Kuo L.Y."/>
            <person name="Chen X."/>
            <person name="Nie B."/>
            <person name="Liao X."/>
            <person name="Peng D."/>
            <person name="Ji J."/>
            <person name="Jenkins J."/>
            <person name="Williams M."/>
            <person name="Shu S."/>
            <person name="Plott C."/>
            <person name="Barry K."/>
            <person name="Rajasekar S."/>
            <person name="Grimwood J."/>
            <person name="Han X."/>
            <person name="Sun S."/>
            <person name="Hou Z."/>
            <person name="He W."/>
            <person name="Dai G."/>
            <person name="Sun C."/>
            <person name="Schmutz J."/>
            <person name="Leebens-Mack J.H."/>
            <person name="Li F.W."/>
            <person name="Wang L."/>
        </authorList>
    </citation>
    <scope>NUCLEOTIDE SEQUENCE [LARGE SCALE GENOMIC DNA]</scope>
    <source>
        <strain evidence="2">cv. PW_Plant_1</strain>
    </source>
</reference>
<organism evidence="1 2">
    <name type="scientific">Diphasiastrum complanatum</name>
    <name type="common">Issler's clubmoss</name>
    <name type="synonym">Lycopodium complanatum</name>
    <dbReference type="NCBI Taxonomy" id="34168"/>
    <lineage>
        <taxon>Eukaryota</taxon>
        <taxon>Viridiplantae</taxon>
        <taxon>Streptophyta</taxon>
        <taxon>Embryophyta</taxon>
        <taxon>Tracheophyta</taxon>
        <taxon>Lycopodiopsida</taxon>
        <taxon>Lycopodiales</taxon>
        <taxon>Lycopodiaceae</taxon>
        <taxon>Lycopodioideae</taxon>
        <taxon>Diphasiastrum</taxon>
    </lineage>
</organism>
<protein>
    <submittedName>
        <fullName evidence="1">Uncharacterized protein</fullName>
    </submittedName>
</protein>
<accession>A0ACC2E8A7</accession>
<sequence length="429" mass="50515">MEDERGLSAEDLKKELFLSLRSSGILNSLKSQLRASLFHQLRDYDATLSSTKKKNKLSLEERILSSLFFDYLEAYGYSFTQSVFVPESRIETVALFSYKELLQLLRLDLYPGTGELNLTDNGGKNRGCLMQHLVTIVQRLLVRASTKDSSTQTSGIGSKELIGTYLKEVDDRYHKMIEAEKRCPAKSLEERAKNMYEEFDERVRNEVDVQVRKVREFELDAVRVEEASHYRRQMAKARQELEDLHKNRLQQLRKSESSFREQLKAKEKELEAESFKHRQRMLEELQNLQEREEKLRNHSYLQEKTASQREQIVYEKEISLKVKEDDITLMREFLHNQADELISARRIELEKEYQTLQEQLLSDREVLEAEKESLKQERHAMLMELESARTRKELVAALRHRLSSEESRIVSLLQRIANLEDQLRSTHNP</sequence>
<dbReference type="Proteomes" id="UP001162992">
    <property type="component" value="Chromosome 3"/>
</dbReference>